<keyword evidence="1" id="KW-1133">Transmembrane helix</keyword>
<proteinExistence type="predicted"/>
<evidence type="ECO:0000313" key="3">
    <source>
        <dbReference type="Proteomes" id="UP000004416"/>
    </source>
</evidence>
<evidence type="ECO:0000256" key="1">
    <source>
        <dbReference type="SAM" id="Phobius"/>
    </source>
</evidence>
<keyword evidence="1" id="KW-0812">Transmembrane</keyword>
<gene>
    <name evidence="2" type="ORF">HMPREF0322_05443</name>
</gene>
<keyword evidence="1" id="KW-0472">Membrane</keyword>
<dbReference type="Proteomes" id="UP000004416">
    <property type="component" value="Unassembled WGS sequence"/>
</dbReference>
<accession>G9XWS6</accession>
<dbReference type="HOGENOM" id="CLU_2787057_0_0_9"/>
<reference evidence="2 3" key="1">
    <citation type="submission" date="2011-08" db="EMBL/GenBank/DDBJ databases">
        <authorList>
            <person name="Weinstock G."/>
            <person name="Sodergren E."/>
            <person name="Clifton S."/>
            <person name="Fulton L."/>
            <person name="Fulton B."/>
            <person name="Courtney L."/>
            <person name="Fronick C."/>
            <person name="Harrison M."/>
            <person name="Strong C."/>
            <person name="Farmer C."/>
            <person name="Delahaunty K."/>
            <person name="Markovic C."/>
            <person name="Hall O."/>
            <person name="Minx P."/>
            <person name="Tomlinson C."/>
            <person name="Mitreva M."/>
            <person name="Hou S."/>
            <person name="Chen J."/>
            <person name="Wollam A."/>
            <person name="Pepin K.H."/>
            <person name="Johnson M."/>
            <person name="Bhonagiri V."/>
            <person name="Zhang X."/>
            <person name="Suruliraj S."/>
            <person name="Warren W."/>
            <person name="Chinwalla A."/>
            <person name="Mardis E.R."/>
            <person name="Wilson R.K."/>
        </authorList>
    </citation>
    <scope>NUCLEOTIDE SEQUENCE [LARGE SCALE GENOMIC DNA]</scope>
    <source>
        <strain evidence="2 3">DP7</strain>
    </source>
</reference>
<evidence type="ECO:0000313" key="2">
    <source>
        <dbReference type="EMBL" id="EHL03895.1"/>
    </source>
</evidence>
<comment type="caution">
    <text evidence="2">The sequence shown here is derived from an EMBL/GenBank/DDBJ whole genome shotgun (WGS) entry which is preliminary data.</text>
</comment>
<dbReference type="EMBL" id="AFZX01000146">
    <property type="protein sequence ID" value="EHL03895.1"/>
    <property type="molecule type" value="Genomic_DNA"/>
</dbReference>
<organism evidence="2 3">
    <name type="scientific">Desulfitobacterium hafniense DP7</name>
    <dbReference type="NCBI Taxonomy" id="537010"/>
    <lineage>
        <taxon>Bacteria</taxon>
        <taxon>Bacillati</taxon>
        <taxon>Bacillota</taxon>
        <taxon>Clostridia</taxon>
        <taxon>Eubacteriales</taxon>
        <taxon>Desulfitobacteriaceae</taxon>
        <taxon>Desulfitobacterium</taxon>
    </lineage>
</organism>
<dbReference type="AlphaFoldDB" id="G9XWS6"/>
<sequence>MANPGQASQADEYTVMAVGAAFAFQPLFHCLLNPEQMVLQQMCSALLIGPGNTLSKGNQTGHLQASLN</sequence>
<name>G9XWS6_DESHA</name>
<protein>
    <submittedName>
        <fullName evidence="2">Uncharacterized protein</fullName>
    </submittedName>
</protein>
<feature type="transmembrane region" description="Helical" evidence="1">
    <location>
        <begin position="13"/>
        <end position="32"/>
    </location>
</feature>